<evidence type="ECO:0000313" key="2">
    <source>
        <dbReference type="EMBL" id="JAD96133.1"/>
    </source>
</evidence>
<reference evidence="2" key="2">
    <citation type="journal article" date="2015" name="Data Brief">
        <title>Shoot transcriptome of the giant reed, Arundo donax.</title>
        <authorList>
            <person name="Barrero R.A."/>
            <person name="Guerrero F.D."/>
            <person name="Moolhuijzen P."/>
            <person name="Goolsby J.A."/>
            <person name="Tidwell J."/>
            <person name="Bellgard S.E."/>
            <person name="Bellgard M.I."/>
        </authorList>
    </citation>
    <scope>NUCLEOTIDE SEQUENCE</scope>
    <source>
        <tissue evidence="2">Shoot tissue taken approximately 20 cm above the soil surface</tissue>
    </source>
</reference>
<dbReference type="EMBL" id="GBRH01201762">
    <property type="protein sequence ID" value="JAD96133.1"/>
    <property type="molecule type" value="Transcribed_RNA"/>
</dbReference>
<name>A0A0A9EAU2_ARUDO</name>
<feature type="compositionally biased region" description="Low complexity" evidence="1">
    <location>
        <begin position="42"/>
        <end position="59"/>
    </location>
</feature>
<proteinExistence type="predicted"/>
<accession>A0A0A9EAU2</accession>
<evidence type="ECO:0000256" key="1">
    <source>
        <dbReference type="SAM" id="MobiDB-lite"/>
    </source>
</evidence>
<protein>
    <submittedName>
        <fullName evidence="2">Uncharacterized protein</fullName>
    </submittedName>
</protein>
<reference evidence="2" key="1">
    <citation type="submission" date="2014-09" db="EMBL/GenBank/DDBJ databases">
        <authorList>
            <person name="Magalhaes I.L.F."/>
            <person name="Oliveira U."/>
            <person name="Santos F.R."/>
            <person name="Vidigal T.H.D.A."/>
            <person name="Brescovit A.D."/>
            <person name="Santos A.J."/>
        </authorList>
    </citation>
    <scope>NUCLEOTIDE SEQUENCE</scope>
    <source>
        <tissue evidence="2">Shoot tissue taken approximately 20 cm above the soil surface</tissue>
    </source>
</reference>
<dbReference type="AlphaFoldDB" id="A0A0A9EAU2"/>
<organism evidence="2">
    <name type="scientific">Arundo donax</name>
    <name type="common">Giant reed</name>
    <name type="synonym">Donax arundinaceus</name>
    <dbReference type="NCBI Taxonomy" id="35708"/>
    <lineage>
        <taxon>Eukaryota</taxon>
        <taxon>Viridiplantae</taxon>
        <taxon>Streptophyta</taxon>
        <taxon>Embryophyta</taxon>
        <taxon>Tracheophyta</taxon>
        <taxon>Spermatophyta</taxon>
        <taxon>Magnoliopsida</taxon>
        <taxon>Liliopsida</taxon>
        <taxon>Poales</taxon>
        <taxon>Poaceae</taxon>
        <taxon>PACMAD clade</taxon>
        <taxon>Arundinoideae</taxon>
        <taxon>Arundineae</taxon>
        <taxon>Arundo</taxon>
    </lineage>
</organism>
<feature type="region of interest" description="Disordered" evidence="1">
    <location>
        <begin position="1"/>
        <end position="100"/>
    </location>
</feature>
<sequence>MYSAFPMSLKSGARRVTTAASPPAKMERVALRAPRSPPETGASTAAHPAAAAAAAISAAREGSEVVMSTRTPPGARPARAPVEGSRAVERTSEGKPTMRKMTSAAAAAARGLSARLAPLETRP</sequence>
<feature type="compositionally biased region" description="Low complexity" evidence="1">
    <location>
        <begin position="69"/>
        <end position="81"/>
    </location>
</feature>